<keyword evidence="3" id="KW-1133">Transmembrane helix</keyword>
<evidence type="ECO:0000256" key="2">
    <source>
        <dbReference type="SAM" id="MobiDB-lite"/>
    </source>
</evidence>
<dbReference type="AlphaFoldDB" id="F2US56"/>
<evidence type="ECO:0000313" key="6">
    <source>
        <dbReference type="Proteomes" id="UP000007799"/>
    </source>
</evidence>
<evidence type="ECO:0000259" key="4">
    <source>
        <dbReference type="PROSITE" id="PS50892"/>
    </source>
</evidence>
<dbReference type="PROSITE" id="PS50892">
    <property type="entry name" value="V_SNARE"/>
    <property type="match status" value="1"/>
</dbReference>
<evidence type="ECO:0000256" key="3">
    <source>
        <dbReference type="SAM" id="Phobius"/>
    </source>
</evidence>
<dbReference type="GeneID" id="16068551"/>
<dbReference type="InterPro" id="IPR042887">
    <property type="entry name" value="VAMP4"/>
</dbReference>
<dbReference type="GO" id="GO:0016192">
    <property type="term" value="P:vesicle-mediated transport"/>
    <property type="evidence" value="ECO:0007669"/>
    <property type="project" value="InterPro"/>
</dbReference>
<dbReference type="InParanoid" id="F2US56"/>
<keyword evidence="3" id="KW-0812">Transmembrane</keyword>
<keyword evidence="3" id="KW-0472">Membrane</keyword>
<dbReference type="GO" id="GO:0016020">
    <property type="term" value="C:membrane"/>
    <property type="evidence" value="ECO:0007669"/>
    <property type="project" value="InterPro"/>
</dbReference>
<keyword evidence="6" id="KW-1185">Reference proteome</keyword>
<feature type="domain" description="V-SNARE coiled-coil homology" evidence="4">
    <location>
        <begin position="56"/>
        <end position="116"/>
    </location>
</feature>
<dbReference type="PRINTS" id="PR00219">
    <property type="entry name" value="SYNAPTOBREVN"/>
</dbReference>
<dbReference type="RefSeq" id="XP_004988025.1">
    <property type="nucleotide sequence ID" value="XM_004987968.1"/>
</dbReference>
<gene>
    <name evidence="5" type="ORF">PTSG_11105</name>
</gene>
<evidence type="ECO:0000313" key="5">
    <source>
        <dbReference type="EMBL" id="EGD80461.1"/>
    </source>
</evidence>
<keyword evidence="1" id="KW-0175">Coiled coil</keyword>
<dbReference type="Proteomes" id="UP000007799">
    <property type="component" value="Unassembled WGS sequence"/>
</dbReference>
<dbReference type="KEGG" id="sre:PTSG_11105"/>
<dbReference type="Pfam" id="PF00957">
    <property type="entry name" value="Synaptobrevin"/>
    <property type="match status" value="1"/>
</dbReference>
<dbReference type="SUPFAM" id="SSF58038">
    <property type="entry name" value="SNARE fusion complex"/>
    <property type="match status" value="1"/>
</dbReference>
<dbReference type="PANTHER" id="PTHR46897">
    <property type="entry name" value="VESICLE-ASSOCIATED MEMBRANE PROTEIN 4"/>
    <property type="match status" value="1"/>
</dbReference>
<feature type="region of interest" description="Disordered" evidence="2">
    <location>
        <begin position="1"/>
        <end position="58"/>
    </location>
</feature>
<dbReference type="GO" id="GO:0090161">
    <property type="term" value="P:Golgi ribbon formation"/>
    <property type="evidence" value="ECO:0007669"/>
    <property type="project" value="InterPro"/>
</dbReference>
<dbReference type="InterPro" id="IPR001388">
    <property type="entry name" value="Synaptobrevin-like"/>
</dbReference>
<organism evidence="6">
    <name type="scientific">Salpingoeca rosetta (strain ATCC 50818 / BSB-021)</name>
    <dbReference type="NCBI Taxonomy" id="946362"/>
    <lineage>
        <taxon>Eukaryota</taxon>
        <taxon>Choanoflagellata</taxon>
        <taxon>Craspedida</taxon>
        <taxon>Salpingoecidae</taxon>
        <taxon>Salpingoeca</taxon>
    </lineage>
</organism>
<feature type="transmembrane region" description="Helical" evidence="3">
    <location>
        <begin position="122"/>
        <end position="141"/>
    </location>
</feature>
<dbReference type="OMA" id="NHDKASN"/>
<accession>F2US56</accession>
<dbReference type="EMBL" id="GL832993">
    <property type="protein sequence ID" value="EGD80461.1"/>
    <property type="molecule type" value="Genomic_DNA"/>
</dbReference>
<reference evidence="5" key="1">
    <citation type="submission" date="2009-08" db="EMBL/GenBank/DDBJ databases">
        <title>Annotation of Salpingoeca rosetta.</title>
        <authorList>
            <consortium name="The Broad Institute Genome Sequencing Platform"/>
            <person name="Russ C."/>
            <person name="Cuomo C."/>
            <person name="Burger G."/>
            <person name="Gray M.W."/>
            <person name="Holland P.W.H."/>
            <person name="King N."/>
            <person name="Lang F.B.F."/>
            <person name="Roger A.J."/>
            <person name="Ruiz-Trillo I."/>
            <person name="Young S.K."/>
            <person name="Zeng Q."/>
            <person name="Gargeya S."/>
            <person name="Alvarado L."/>
            <person name="Berlin A."/>
            <person name="Chapman S.B."/>
            <person name="Chen Z."/>
            <person name="Freedman E."/>
            <person name="Gellesch M."/>
            <person name="Goldberg J."/>
            <person name="Griggs A."/>
            <person name="Gujja S."/>
            <person name="Heilman E."/>
            <person name="Heiman D."/>
            <person name="Howarth C."/>
            <person name="Mehta T."/>
            <person name="Neiman D."/>
            <person name="Pearson M."/>
            <person name="Roberts A."/>
            <person name="Saif S."/>
            <person name="Shea T."/>
            <person name="Shenoy N."/>
            <person name="Sisk P."/>
            <person name="Stolte C."/>
            <person name="Sykes S."/>
            <person name="White J."/>
            <person name="Yandava C."/>
            <person name="Haas B."/>
            <person name="Nusbaum C."/>
            <person name="Birren B."/>
        </authorList>
    </citation>
    <scope>NUCLEOTIDE SEQUENCE [LARGE SCALE GENOMIC DNA]</scope>
    <source>
        <strain evidence="5">ATCC 50818</strain>
    </source>
</reference>
<dbReference type="Gene3D" id="1.20.5.110">
    <property type="match status" value="1"/>
</dbReference>
<dbReference type="PROSITE" id="PS00417">
    <property type="entry name" value="SYNAPTOBREVIN"/>
    <property type="match status" value="1"/>
</dbReference>
<dbReference type="FunCoup" id="F2US56">
    <property type="interactions" value="638"/>
</dbReference>
<dbReference type="STRING" id="946362.F2US56"/>
<evidence type="ECO:0000256" key="1">
    <source>
        <dbReference type="PROSITE-ProRule" id="PRU00290"/>
    </source>
</evidence>
<name>F2US56_SALR5</name>
<dbReference type="OrthoDB" id="190375at2759"/>
<protein>
    <recommendedName>
        <fullName evidence="4">V-SNARE coiled-coil homology domain-containing protein</fullName>
    </recommendedName>
</protein>
<dbReference type="eggNOG" id="KOG0860">
    <property type="taxonomic scope" value="Eukaryota"/>
</dbReference>
<sequence length="145" mass="16448">MPPKFRRVGMVDDPNEAARRSLLDDDSDEDIFDIHDHTRGASSRRGAQPAGHDDTALRTAQREVDEAVDVMKQNIGKVLERGGKLDDLEDKSEVLMQGSFAFQRGSRRLTRELWWKRTRARIIIGLIVAAILAIIILVFVLKKKK</sequence>
<dbReference type="PANTHER" id="PTHR46897:SF1">
    <property type="entry name" value="VESICLE-ASSOCIATED MEMBRANE PROTEIN 4"/>
    <property type="match status" value="1"/>
</dbReference>
<dbReference type="InterPro" id="IPR042855">
    <property type="entry name" value="V_SNARE_CC"/>
</dbReference>
<proteinExistence type="predicted"/>